<evidence type="ECO:0008006" key="4">
    <source>
        <dbReference type="Google" id="ProtNLM"/>
    </source>
</evidence>
<dbReference type="EMBL" id="MAYH01000034">
    <property type="protein sequence ID" value="OCA70592.1"/>
    <property type="molecule type" value="Genomic_DNA"/>
</dbReference>
<evidence type="ECO:0000313" key="3">
    <source>
        <dbReference type="Proteomes" id="UP000092651"/>
    </source>
</evidence>
<evidence type="ECO:0000256" key="1">
    <source>
        <dbReference type="SAM" id="Coils"/>
    </source>
</evidence>
<keyword evidence="3" id="KW-1185">Reference proteome</keyword>
<dbReference type="Pfam" id="PF20329">
    <property type="entry name" value="DUF6624"/>
    <property type="match status" value="1"/>
</dbReference>
<dbReference type="RefSeq" id="WP_065395003.1">
    <property type="nucleotide sequence ID" value="NZ_MAYH01000034.1"/>
</dbReference>
<protein>
    <recommendedName>
        <fullName evidence="4">Lipoprotein</fullName>
    </recommendedName>
</protein>
<keyword evidence="1" id="KW-0175">Coiled coil</keyword>
<dbReference type="InterPro" id="IPR046732">
    <property type="entry name" value="DUF6624"/>
</dbReference>
<comment type="caution">
    <text evidence="2">The sequence shown here is derived from an EMBL/GenBank/DDBJ whole genome shotgun (WGS) entry which is preliminary data.</text>
</comment>
<evidence type="ECO:0000313" key="2">
    <source>
        <dbReference type="EMBL" id="OCA70592.1"/>
    </source>
</evidence>
<accession>A0A1B8ZG62</accession>
<dbReference type="AlphaFoldDB" id="A0A1B8ZG62"/>
<dbReference type="PROSITE" id="PS51257">
    <property type="entry name" value="PROKAR_LIPOPROTEIN"/>
    <property type="match status" value="1"/>
</dbReference>
<name>A0A1B8ZG62_9FLAO</name>
<feature type="coiled-coil region" evidence="1">
    <location>
        <begin position="107"/>
        <end position="144"/>
    </location>
</feature>
<sequence length="222" mass="26023">MKKVFLIFIPLSFIGCNSTKKISDSERERIVSELDYISKIDQEYARIPSEEMTRKYGKDKVWKIFEAKRDSVGKENQNKIKKLYAQYGFLGFKQVGKENTTKFWISVQHADDDVDFQREILKALKKEIKKNNAHKNEYALLEDRVAINSDQKQRFGTQVTYNKVGQAVPKNGLTDSVNVEKLRAEYGLPSFKEYYNFMTTSHFEMNKELFLKKGITEPKLYQ</sequence>
<dbReference type="Proteomes" id="UP000092651">
    <property type="component" value="Unassembled WGS sequence"/>
</dbReference>
<gene>
    <name evidence="2" type="ORF">BBI01_11610</name>
</gene>
<dbReference type="OrthoDB" id="1164858at2"/>
<proteinExistence type="predicted"/>
<reference evidence="2 3" key="1">
    <citation type="submission" date="2016-07" db="EMBL/GenBank/DDBJ databases">
        <authorList>
            <person name="Jeong J.-J."/>
            <person name="Kim D.W."/>
            <person name="Sang M.K."/>
            <person name="Choi I.-G."/>
            <person name="Kim K.D."/>
        </authorList>
    </citation>
    <scope>NUCLEOTIDE SEQUENCE [LARGE SCALE GENOMIC DNA]</scope>
    <source>
        <strain evidence="2 3">UTM-3</strain>
    </source>
</reference>
<organism evidence="2 3">
    <name type="scientific">Chryseobacterium artocarpi</name>
    <dbReference type="NCBI Taxonomy" id="1414727"/>
    <lineage>
        <taxon>Bacteria</taxon>
        <taxon>Pseudomonadati</taxon>
        <taxon>Bacteroidota</taxon>
        <taxon>Flavobacteriia</taxon>
        <taxon>Flavobacteriales</taxon>
        <taxon>Weeksellaceae</taxon>
        <taxon>Chryseobacterium group</taxon>
        <taxon>Chryseobacterium</taxon>
    </lineage>
</organism>